<dbReference type="Pfam" id="PF13480">
    <property type="entry name" value="Acetyltransf_6"/>
    <property type="match status" value="1"/>
</dbReference>
<dbReference type="InterPro" id="IPR038740">
    <property type="entry name" value="BioF2-like_GNAT_dom"/>
</dbReference>
<dbReference type="InterPro" id="IPR050644">
    <property type="entry name" value="PG_Glycine_Bridge_Synth"/>
</dbReference>
<keyword evidence="4" id="KW-0573">Peptidoglycan synthesis</keyword>
<keyword evidence="6" id="KW-0961">Cell wall biogenesis/degradation</keyword>
<feature type="domain" description="BioF2-like acetyltransferase" evidence="7">
    <location>
        <begin position="160"/>
        <end position="301"/>
    </location>
</feature>
<evidence type="ECO:0000313" key="9">
    <source>
        <dbReference type="Proteomes" id="UP001172082"/>
    </source>
</evidence>
<keyword evidence="5 8" id="KW-0012">Acyltransferase</keyword>
<dbReference type="GO" id="GO:0016746">
    <property type="term" value="F:acyltransferase activity"/>
    <property type="evidence" value="ECO:0007669"/>
    <property type="project" value="UniProtKB-KW"/>
</dbReference>
<evidence type="ECO:0000256" key="4">
    <source>
        <dbReference type="ARBA" id="ARBA00022984"/>
    </source>
</evidence>
<dbReference type="PANTHER" id="PTHR36174:SF1">
    <property type="entry name" value="LIPID II:GLYCINE GLYCYLTRANSFERASE"/>
    <property type="match status" value="1"/>
</dbReference>
<sequence>MMESLKLVGDGADLKFTINFSDPIKIPDWNDKMEKIDDSSFFHSSNWAEVLHKTYGYEPVYLTIWNKEQIVGLVPFMAIRSFLTGRRAVSLPFSDYTLPLLPEGISWKKLWSKIITQAEPYNWKTIELRGGGNDISDVASTFFYVHHISLQQDKEALFKNFNRNTRTNIKKAEKEGLRVVVRNDAEAIDKFFKLNCINRKKLGVPPQPRFFFDNIYKYIFEPGLGEVVMIYQDENLVSAGMVFFFNKKVIFKYSALNYTYQSLRSNNLMVWEMIKRYSANGFESFCFGRTDPANEGLRRYKNNFGSVENVLNYYKFDLTKNEQVKSDPEVSELMKSLMQRSPVWLLKWVGSALYKHMA</sequence>
<name>A0ABT8KX81_9BACT</name>
<dbReference type="Gene3D" id="3.40.630.30">
    <property type="match status" value="1"/>
</dbReference>
<evidence type="ECO:0000259" key="7">
    <source>
        <dbReference type="Pfam" id="PF13480"/>
    </source>
</evidence>
<keyword evidence="9" id="KW-1185">Reference proteome</keyword>
<comment type="caution">
    <text evidence="8">The sequence shown here is derived from an EMBL/GenBank/DDBJ whole genome shotgun (WGS) entry which is preliminary data.</text>
</comment>
<accession>A0ABT8KX81</accession>
<evidence type="ECO:0000313" key="8">
    <source>
        <dbReference type="EMBL" id="MDN5205416.1"/>
    </source>
</evidence>
<keyword evidence="3" id="KW-0133">Cell shape</keyword>
<protein>
    <submittedName>
        <fullName evidence="8">GNAT family N-acetyltransferase</fullName>
        <ecNumber evidence="8">2.3.1.-</ecNumber>
    </submittedName>
</protein>
<dbReference type="PANTHER" id="PTHR36174">
    <property type="entry name" value="LIPID II:GLYCINE GLYCYLTRANSFERASE"/>
    <property type="match status" value="1"/>
</dbReference>
<dbReference type="EC" id="2.3.1.-" evidence="8"/>
<evidence type="ECO:0000256" key="2">
    <source>
        <dbReference type="ARBA" id="ARBA00022679"/>
    </source>
</evidence>
<reference evidence="8" key="1">
    <citation type="submission" date="2023-06" db="EMBL/GenBank/DDBJ databases">
        <title>Genomic of Parafulvivirga corallium.</title>
        <authorList>
            <person name="Wang G."/>
        </authorList>
    </citation>
    <scope>NUCLEOTIDE SEQUENCE</scope>
    <source>
        <strain evidence="8">BMA10</strain>
    </source>
</reference>
<evidence type="ECO:0000256" key="6">
    <source>
        <dbReference type="ARBA" id="ARBA00023316"/>
    </source>
</evidence>
<keyword evidence="2 8" id="KW-0808">Transferase</keyword>
<organism evidence="8 9">
    <name type="scientific">Splendidivirga corallicola</name>
    <dbReference type="NCBI Taxonomy" id="3051826"/>
    <lineage>
        <taxon>Bacteria</taxon>
        <taxon>Pseudomonadati</taxon>
        <taxon>Bacteroidota</taxon>
        <taxon>Cytophagia</taxon>
        <taxon>Cytophagales</taxon>
        <taxon>Splendidivirgaceae</taxon>
        <taxon>Splendidivirga</taxon>
    </lineage>
</organism>
<dbReference type="Proteomes" id="UP001172082">
    <property type="component" value="Unassembled WGS sequence"/>
</dbReference>
<evidence type="ECO:0000256" key="1">
    <source>
        <dbReference type="ARBA" id="ARBA00009943"/>
    </source>
</evidence>
<proteinExistence type="inferred from homology"/>
<dbReference type="SUPFAM" id="SSF55729">
    <property type="entry name" value="Acyl-CoA N-acyltransferases (Nat)"/>
    <property type="match status" value="1"/>
</dbReference>
<dbReference type="RefSeq" id="WP_346755437.1">
    <property type="nucleotide sequence ID" value="NZ_JAUJEA010000018.1"/>
</dbReference>
<gene>
    <name evidence="8" type="ORF">QQ008_28785</name>
</gene>
<dbReference type="PROSITE" id="PS51191">
    <property type="entry name" value="FEMABX"/>
    <property type="match status" value="1"/>
</dbReference>
<dbReference type="EMBL" id="JAUJEA010000018">
    <property type="protein sequence ID" value="MDN5205416.1"/>
    <property type="molecule type" value="Genomic_DNA"/>
</dbReference>
<dbReference type="InterPro" id="IPR003447">
    <property type="entry name" value="FEMABX"/>
</dbReference>
<evidence type="ECO:0000256" key="5">
    <source>
        <dbReference type="ARBA" id="ARBA00023315"/>
    </source>
</evidence>
<evidence type="ECO:0000256" key="3">
    <source>
        <dbReference type="ARBA" id="ARBA00022960"/>
    </source>
</evidence>
<dbReference type="InterPro" id="IPR016181">
    <property type="entry name" value="Acyl_CoA_acyltransferase"/>
</dbReference>
<comment type="similarity">
    <text evidence="1">Belongs to the FemABX family.</text>
</comment>